<dbReference type="PANTHER" id="PTHR30203">
    <property type="entry name" value="OUTER MEMBRANE CATION EFFLUX PROTEIN"/>
    <property type="match status" value="1"/>
</dbReference>
<sequence>MTRLRAPLLSAVLGAVTLGGCTVGPDYRPRTSAELGVPDAFSVTAAPTREDLTRWWRSFDDPVLGDLVERAAASNLDIAQASARLRQAREALVQSRASLLPTVNGSGGFSRSETLRGGQTLITLPDGTTQSIGGGGGSNFSLGLDAQYQLGLFGEVRRTVEASQAQYEASGFDQATVLLSVQAEVARNYVLARLYQLQLANARDSLALQDDNLEIAGFRVQAGLVSSLDQEQARVQRAQTAASVPLIEQQYNAAVSRLGVLTGAAPGALKPMLVAPRPIPRGPQSAGVGIPADVLRQRPDVRAAERALAAATAQIGVATAQLYPALAISGNISTRAGNLGGLLDTVTGGLFAGLTQAIFNGGRLRSQVRGAEAAADSALAGYKRAVLVALEDIENAVVALSTAEAREREFAVALEAASNSALLSRSQYRTGLTDFTTLSQQEAALLSARNSAAQARADHANALIQLYSALGGGWDASAAPEATTSNNSQDGTR</sequence>
<dbReference type="GO" id="GO:0015562">
    <property type="term" value="F:efflux transmembrane transporter activity"/>
    <property type="evidence" value="ECO:0007669"/>
    <property type="project" value="InterPro"/>
</dbReference>
<gene>
    <name evidence="3" type="primary">ttgC</name>
    <name evidence="3" type="ORF">SPMU_26570</name>
</gene>
<evidence type="ECO:0000313" key="4">
    <source>
        <dbReference type="Proteomes" id="UP000197783"/>
    </source>
</evidence>
<reference evidence="3 4" key="1">
    <citation type="submission" date="2017-03" db="EMBL/GenBank/DDBJ databases">
        <title>Genome sequence of Sphingomonas mucosissima DSM 17494.</title>
        <authorList>
            <person name="Poehlein A."/>
            <person name="Wuebbeler J.H."/>
            <person name="Steinbuechel A."/>
            <person name="Daniel R."/>
        </authorList>
    </citation>
    <scope>NUCLEOTIDE SEQUENCE [LARGE SCALE GENOMIC DNA]</scope>
    <source>
        <strain evidence="3 4">DSM 17494</strain>
    </source>
</reference>
<dbReference type="Gene3D" id="1.20.1600.10">
    <property type="entry name" value="Outer membrane efflux proteins (OEP)"/>
    <property type="match status" value="1"/>
</dbReference>
<keyword evidence="2" id="KW-1134">Transmembrane beta strand</keyword>
<dbReference type="Gene3D" id="2.20.200.10">
    <property type="entry name" value="Outer membrane efflux proteins (OEP)"/>
    <property type="match status" value="1"/>
</dbReference>
<evidence type="ECO:0000256" key="1">
    <source>
        <dbReference type="ARBA" id="ARBA00007613"/>
    </source>
</evidence>
<dbReference type="PANTHER" id="PTHR30203:SF25">
    <property type="entry name" value="OUTER MEMBRANE PROTEIN-RELATED"/>
    <property type="match status" value="1"/>
</dbReference>
<evidence type="ECO:0000256" key="2">
    <source>
        <dbReference type="RuleBase" id="RU362097"/>
    </source>
</evidence>
<protein>
    <submittedName>
        <fullName evidence="3">Putative efflux pump outer membrane protein TtgC</fullName>
    </submittedName>
</protein>
<dbReference type="SUPFAM" id="SSF56954">
    <property type="entry name" value="Outer membrane efflux proteins (OEP)"/>
    <property type="match status" value="1"/>
</dbReference>
<dbReference type="EMBL" id="NBBJ01000004">
    <property type="protein sequence ID" value="OWK29130.1"/>
    <property type="molecule type" value="Genomic_DNA"/>
</dbReference>
<dbReference type="GO" id="GO:0005886">
    <property type="term" value="C:plasma membrane"/>
    <property type="evidence" value="ECO:0007669"/>
    <property type="project" value="UniProtKB-SubCell"/>
</dbReference>
<comment type="caution">
    <text evidence="3">The sequence shown here is derived from an EMBL/GenBank/DDBJ whole genome shotgun (WGS) entry which is preliminary data.</text>
</comment>
<keyword evidence="2" id="KW-0812">Transmembrane</keyword>
<dbReference type="OrthoDB" id="9783100at2"/>
<dbReference type="Pfam" id="PF02321">
    <property type="entry name" value="OEP"/>
    <property type="match status" value="2"/>
</dbReference>
<dbReference type="RefSeq" id="WP_088334333.1">
    <property type="nucleotide sequence ID" value="NZ_NBBJ01000004.1"/>
</dbReference>
<dbReference type="Proteomes" id="UP000197783">
    <property type="component" value="Unassembled WGS sequence"/>
</dbReference>
<dbReference type="InterPro" id="IPR010131">
    <property type="entry name" value="MdtP/NodT-like"/>
</dbReference>
<comment type="similarity">
    <text evidence="1 2">Belongs to the outer membrane factor (OMF) (TC 1.B.17) family.</text>
</comment>
<proteinExistence type="inferred from homology"/>
<dbReference type="NCBIfam" id="TIGR01845">
    <property type="entry name" value="outer_NodT"/>
    <property type="match status" value="1"/>
</dbReference>
<keyword evidence="2" id="KW-0449">Lipoprotein</keyword>
<keyword evidence="2" id="KW-0564">Palmitate</keyword>
<name>A0A245ZHB6_9SPHN</name>
<dbReference type="PROSITE" id="PS51257">
    <property type="entry name" value="PROKAR_LIPOPROTEIN"/>
    <property type="match status" value="1"/>
</dbReference>
<dbReference type="AlphaFoldDB" id="A0A245ZHB6"/>
<comment type="subcellular location">
    <subcellularLocation>
        <location evidence="2">Cell membrane</location>
        <topology evidence="2">Lipid-anchor</topology>
    </subcellularLocation>
</comment>
<evidence type="ECO:0000313" key="3">
    <source>
        <dbReference type="EMBL" id="OWK29130.1"/>
    </source>
</evidence>
<organism evidence="3 4">
    <name type="scientific">Sphingomonas mucosissima</name>
    <dbReference type="NCBI Taxonomy" id="370959"/>
    <lineage>
        <taxon>Bacteria</taxon>
        <taxon>Pseudomonadati</taxon>
        <taxon>Pseudomonadota</taxon>
        <taxon>Alphaproteobacteria</taxon>
        <taxon>Sphingomonadales</taxon>
        <taxon>Sphingomonadaceae</taxon>
        <taxon>Sphingomonas</taxon>
    </lineage>
</organism>
<accession>A0A245ZHB6</accession>
<dbReference type="InterPro" id="IPR003423">
    <property type="entry name" value="OMP_efflux"/>
</dbReference>
<keyword evidence="4" id="KW-1185">Reference proteome</keyword>
<keyword evidence="2" id="KW-0472">Membrane</keyword>